<comment type="subcellular location">
    <subcellularLocation>
        <location evidence="7">Cytoplasm</location>
    </subcellularLocation>
</comment>
<dbReference type="GO" id="GO:0006422">
    <property type="term" value="P:aspartyl-tRNA aminoacylation"/>
    <property type="evidence" value="ECO:0007669"/>
    <property type="project" value="UniProtKB-UniRule"/>
</dbReference>
<dbReference type="CDD" id="cd04317">
    <property type="entry name" value="EcAspRS_like_N"/>
    <property type="match status" value="1"/>
</dbReference>
<dbReference type="GO" id="GO:0050560">
    <property type="term" value="F:aspartate-tRNA(Asn) ligase activity"/>
    <property type="evidence" value="ECO:0007669"/>
    <property type="project" value="UniProtKB-EC"/>
</dbReference>
<comment type="subunit">
    <text evidence="7">Homodimer.</text>
</comment>
<evidence type="ECO:0000259" key="8">
    <source>
        <dbReference type="PROSITE" id="PS50862"/>
    </source>
</evidence>
<evidence type="ECO:0000313" key="9">
    <source>
        <dbReference type="EMBL" id="OGK39766.1"/>
    </source>
</evidence>
<keyword evidence="5 7" id="KW-0648">Protein biosynthesis</keyword>
<feature type="binding site" evidence="7">
    <location>
        <begin position="212"/>
        <end position="214"/>
    </location>
    <ligand>
        <name>ATP</name>
        <dbReference type="ChEBI" id="CHEBI:30616"/>
    </ligand>
</feature>
<dbReference type="InterPro" id="IPR004365">
    <property type="entry name" value="NA-bd_OB_tRNA"/>
</dbReference>
<dbReference type="GO" id="GO:0005737">
    <property type="term" value="C:cytoplasm"/>
    <property type="evidence" value="ECO:0007669"/>
    <property type="project" value="UniProtKB-SubCell"/>
</dbReference>
<comment type="catalytic activity">
    <reaction evidence="7">
        <text>tRNA(Asx) + L-aspartate + ATP = L-aspartyl-tRNA(Asx) + AMP + diphosphate</text>
        <dbReference type="Rhea" id="RHEA:18349"/>
        <dbReference type="Rhea" id="RHEA-COMP:9710"/>
        <dbReference type="Rhea" id="RHEA-COMP:9711"/>
        <dbReference type="ChEBI" id="CHEBI:29991"/>
        <dbReference type="ChEBI" id="CHEBI:30616"/>
        <dbReference type="ChEBI" id="CHEBI:33019"/>
        <dbReference type="ChEBI" id="CHEBI:78442"/>
        <dbReference type="ChEBI" id="CHEBI:78516"/>
        <dbReference type="ChEBI" id="CHEBI:456215"/>
        <dbReference type="EC" id="6.1.1.23"/>
    </reaction>
</comment>
<dbReference type="PANTHER" id="PTHR22594:SF5">
    <property type="entry name" value="ASPARTATE--TRNA LIGASE, MITOCHONDRIAL"/>
    <property type="match status" value="1"/>
</dbReference>
<keyword evidence="7" id="KW-0963">Cytoplasm</keyword>
<comment type="caution">
    <text evidence="7">Lacks conserved residue(s) required for the propagation of feature annotation.</text>
</comment>
<feature type="binding site" evidence="7">
    <location>
        <position position="327"/>
    </location>
    <ligand>
        <name>L-aspartate</name>
        <dbReference type="ChEBI" id="CHEBI:29991"/>
    </ligand>
</feature>
<reference evidence="9 10" key="1">
    <citation type="journal article" date="2016" name="Nat. Commun.">
        <title>Thousands of microbial genomes shed light on interconnected biogeochemical processes in an aquifer system.</title>
        <authorList>
            <person name="Anantharaman K."/>
            <person name="Brown C.T."/>
            <person name="Hug L.A."/>
            <person name="Sharon I."/>
            <person name="Castelle C.J."/>
            <person name="Probst A.J."/>
            <person name="Thomas B.C."/>
            <person name="Singh A."/>
            <person name="Wilkins M.J."/>
            <person name="Karaoz U."/>
            <person name="Brodie E.L."/>
            <person name="Williams K.H."/>
            <person name="Hubbard S.S."/>
            <person name="Banfield J.F."/>
        </authorList>
    </citation>
    <scope>NUCLEOTIDE SEQUENCE [LARGE SCALE GENOMIC DNA]</scope>
</reference>
<evidence type="ECO:0000313" key="10">
    <source>
        <dbReference type="Proteomes" id="UP000177698"/>
    </source>
</evidence>
<dbReference type="EMBL" id="MGAG01000037">
    <property type="protein sequence ID" value="OGK39766.1"/>
    <property type="molecule type" value="Genomic_DNA"/>
</dbReference>
<feature type="site" description="Important for tRNA non-discrimination" evidence="7">
    <location>
        <position position="29"/>
    </location>
</feature>
<dbReference type="STRING" id="1802056.A2954_05070"/>
<dbReference type="PANTHER" id="PTHR22594">
    <property type="entry name" value="ASPARTYL/LYSYL-TRNA SYNTHETASE"/>
    <property type="match status" value="1"/>
</dbReference>
<feature type="region of interest" description="Aspartate" evidence="7">
    <location>
        <begin position="190"/>
        <end position="193"/>
    </location>
</feature>
<keyword evidence="3 7" id="KW-0547">Nucleotide-binding</keyword>
<dbReference type="Gene3D" id="3.30.1360.30">
    <property type="entry name" value="GAD-like domain"/>
    <property type="match status" value="1"/>
</dbReference>
<keyword evidence="4 7" id="KW-0067">ATP-binding</keyword>
<keyword evidence="2 7" id="KW-0436">Ligase</keyword>
<evidence type="ECO:0000256" key="7">
    <source>
        <dbReference type="HAMAP-Rule" id="MF_00044"/>
    </source>
</evidence>
<feature type="domain" description="Aminoacyl-transfer RNA synthetases class-II family profile" evidence="8">
    <location>
        <begin position="135"/>
        <end position="433"/>
    </location>
</feature>
<feature type="binding site" evidence="7">
    <location>
        <begin position="412"/>
        <end position="415"/>
    </location>
    <ligand>
        <name>ATP</name>
        <dbReference type="ChEBI" id="CHEBI:30616"/>
    </ligand>
</feature>
<evidence type="ECO:0000256" key="1">
    <source>
        <dbReference type="ARBA" id="ARBA00006303"/>
    </source>
</evidence>
<dbReference type="GO" id="GO:0003676">
    <property type="term" value="F:nucleic acid binding"/>
    <property type="evidence" value="ECO:0007669"/>
    <property type="project" value="InterPro"/>
</dbReference>
<evidence type="ECO:0000256" key="6">
    <source>
        <dbReference type="ARBA" id="ARBA00023146"/>
    </source>
</evidence>
<dbReference type="SUPFAM" id="SSF55681">
    <property type="entry name" value="Class II aaRS and biotin synthetases"/>
    <property type="match status" value="1"/>
</dbReference>
<dbReference type="PROSITE" id="PS50862">
    <property type="entry name" value="AA_TRNA_LIGASE_II"/>
    <property type="match status" value="1"/>
</dbReference>
<feature type="binding site" evidence="7">
    <location>
        <position position="361"/>
    </location>
    <ligand>
        <name>ATP</name>
        <dbReference type="ChEBI" id="CHEBI:30616"/>
    </ligand>
</feature>
<dbReference type="Gene3D" id="3.30.930.10">
    <property type="entry name" value="Bira Bifunctional Protein, Domain 2"/>
    <property type="match status" value="2"/>
</dbReference>
<dbReference type="InterPro" id="IPR012340">
    <property type="entry name" value="NA-bd_OB-fold"/>
</dbReference>
<dbReference type="InterPro" id="IPR006195">
    <property type="entry name" value="aa-tRNA-synth_II"/>
</dbReference>
<dbReference type="GO" id="GO:0004815">
    <property type="term" value="F:aspartate-tRNA ligase activity"/>
    <property type="evidence" value="ECO:0007669"/>
    <property type="project" value="UniProtKB-UniRule"/>
</dbReference>
<organism evidence="9 10">
    <name type="scientific">Candidatus Roizmanbacteria bacterium RIFCSPLOWO2_01_FULL_37_12</name>
    <dbReference type="NCBI Taxonomy" id="1802056"/>
    <lineage>
        <taxon>Bacteria</taxon>
        <taxon>Candidatus Roizmaniibacteriota</taxon>
    </lineage>
</organism>
<gene>
    <name evidence="7" type="primary">aspS</name>
    <name evidence="9" type="ORF">A2954_05070</name>
</gene>
<dbReference type="Pfam" id="PF01336">
    <property type="entry name" value="tRNA_anti-codon"/>
    <property type="match status" value="1"/>
</dbReference>
<dbReference type="AlphaFoldDB" id="A0A1F7I8S1"/>
<dbReference type="Proteomes" id="UP000177698">
    <property type="component" value="Unassembled WGS sequence"/>
</dbReference>
<feature type="binding site" evidence="7">
    <location>
        <position position="368"/>
    </location>
    <ligand>
        <name>L-aspartate</name>
        <dbReference type="ChEBI" id="CHEBI:29991"/>
    </ligand>
</feature>
<comment type="similarity">
    <text evidence="1 7">Belongs to the class-II aminoacyl-tRNA synthetase family. Type 1 subfamily.</text>
</comment>
<comment type="caution">
    <text evidence="9">The sequence shown here is derived from an EMBL/GenBank/DDBJ whole genome shotgun (WGS) entry which is preliminary data.</text>
</comment>
<proteinExistence type="inferred from homology"/>
<comment type="function">
    <text evidence="7">Aspartyl-tRNA synthetase with relaxed tRNA specificity since it is able to aspartylate not only its cognate tRNA(Asp) but also tRNA(Asn). Reaction proceeds in two steps: L-aspartate is first activated by ATP to form Asp-AMP and then transferred to the acceptor end of tRNA(Asp/Asn).</text>
</comment>
<dbReference type="InterPro" id="IPR045864">
    <property type="entry name" value="aa-tRNA-synth_II/BPL/LPL"/>
</dbReference>
<dbReference type="CDD" id="cd00777">
    <property type="entry name" value="AspRS_core"/>
    <property type="match status" value="1"/>
</dbReference>
<sequence length="480" mass="55080">MKKLFIEQTVDKIGQEIGLYGWVDSKRDHKKIVFIDLRDRTGIVQVVGDEKFKELNSEDVIYLKGIVKKRPEKLTNPKLKTGQIEIQALNLKIISKAKPLPIPVNSDGYDIDEEIRLKYRYLDLRRLRMYKNLLLKSKITTFIRNYLTKEGFLEIETPILTKATPEGARDFLVPSRLQKGKFYALPQSPQQYKQLLMVAGIEKYFQIARCFRDEDPRKDRAYGEFTQLDLEMSFVTQNDILELTEDLFTQLVKFVFPEKKIQQTPWPRISHSDAQIKYRSDKPDLRKNKQDKDELAFAWIVDFPLFAEQTEKEYFFGSGKAKFAPSHHMFTSPHPSDIDLLDKNPLKVRGLQHDLVLNGFEVGGGSIRIHDPGIQKKVFDLIGFTEEQKKQFSHMLEAFSYGVPPHGGIAPGIDRFLFTALGEPSIREVMAFPTSSGGKTAVMDAPSEVTNDQLRELGIRLIGEKSKFQSSNVKSSPKSK</sequence>
<dbReference type="InterPro" id="IPR004524">
    <property type="entry name" value="Asp-tRNA-ligase_1"/>
</dbReference>
<dbReference type="Gene3D" id="2.40.50.140">
    <property type="entry name" value="Nucleic acid-binding proteins"/>
    <property type="match status" value="1"/>
</dbReference>
<evidence type="ECO:0000256" key="5">
    <source>
        <dbReference type="ARBA" id="ARBA00022917"/>
    </source>
</evidence>
<dbReference type="SUPFAM" id="SSF50249">
    <property type="entry name" value="Nucleic acid-binding proteins"/>
    <property type="match status" value="1"/>
</dbReference>
<evidence type="ECO:0000256" key="2">
    <source>
        <dbReference type="ARBA" id="ARBA00022598"/>
    </source>
</evidence>
<feature type="binding site" evidence="7">
    <location>
        <position position="166"/>
    </location>
    <ligand>
        <name>L-aspartate</name>
        <dbReference type="ChEBI" id="CHEBI:29991"/>
    </ligand>
</feature>
<feature type="binding site" evidence="7">
    <location>
        <position position="212"/>
    </location>
    <ligand>
        <name>L-aspartate</name>
        <dbReference type="ChEBI" id="CHEBI:29991"/>
    </ligand>
</feature>
<dbReference type="Pfam" id="PF00152">
    <property type="entry name" value="tRNA-synt_2"/>
    <property type="match status" value="1"/>
</dbReference>
<accession>A0A1F7I8S1</accession>
<dbReference type="InterPro" id="IPR004364">
    <property type="entry name" value="Aa-tRNA-synt_II"/>
</dbReference>
<dbReference type="InterPro" id="IPR002312">
    <property type="entry name" value="Asp/Asn-tRNA-synth_IIb"/>
</dbReference>
<protein>
    <recommendedName>
        <fullName evidence="7">Aspartate--tRNA(Asp/Asn) ligase</fullName>
        <ecNumber evidence="7">6.1.1.23</ecNumber>
    </recommendedName>
    <alternativeName>
        <fullName evidence="7">Aspartyl-tRNA synthetase</fullName>
        <shortName evidence="7">AspRS</shortName>
    </alternativeName>
    <alternativeName>
        <fullName evidence="7">Non-discriminating aspartyl-tRNA synthetase</fullName>
        <shortName evidence="7">ND-AspRS</shortName>
    </alternativeName>
</protein>
<dbReference type="EC" id="6.1.1.23" evidence="7"/>
<evidence type="ECO:0000256" key="4">
    <source>
        <dbReference type="ARBA" id="ARBA00022840"/>
    </source>
</evidence>
<dbReference type="InterPro" id="IPR047090">
    <property type="entry name" value="AspRS_core"/>
</dbReference>
<dbReference type="HAMAP" id="MF_00044">
    <property type="entry name" value="Asp_tRNA_synth_type1"/>
    <property type="match status" value="1"/>
</dbReference>
<dbReference type="InterPro" id="IPR047089">
    <property type="entry name" value="Asp-tRNA-ligase_1_N"/>
</dbReference>
<dbReference type="InterPro" id="IPR004115">
    <property type="entry name" value="GAD-like_sf"/>
</dbReference>
<evidence type="ECO:0000256" key="3">
    <source>
        <dbReference type="ARBA" id="ARBA00022741"/>
    </source>
</evidence>
<dbReference type="GO" id="GO:0005524">
    <property type="term" value="F:ATP binding"/>
    <property type="evidence" value="ECO:0007669"/>
    <property type="project" value="UniProtKB-UniRule"/>
</dbReference>
<dbReference type="PRINTS" id="PR01042">
    <property type="entry name" value="TRNASYNTHASP"/>
</dbReference>
<keyword evidence="6 7" id="KW-0030">Aminoacyl-tRNA synthetase</keyword>
<name>A0A1F7I8S1_9BACT</name>